<proteinExistence type="predicted"/>
<dbReference type="AlphaFoldDB" id="A0A382H190"/>
<reference evidence="1" key="1">
    <citation type="submission" date="2018-05" db="EMBL/GenBank/DDBJ databases">
        <authorList>
            <person name="Lanie J.A."/>
            <person name="Ng W.-L."/>
            <person name="Kazmierczak K.M."/>
            <person name="Andrzejewski T.M."/>
            <person name="Davidsen T.M."/>
            <person name="Wayne K.J."/>
            <person name="Tettelin H."/>
            <person name="Glass J.I."/>
            <person name="Rusch D."/>
            <person name="Podicherti R."/>
            <person name="Tsui H.-C.T."/>
            <person name="Winkler M.E."/>
        </authorList>
    </citation>
    <scope>NUCLEOTIDE SEQUENCE</scope>
</reference>
<dbReference type="EMBL" id="UINC01058562">
    <property type="protein sequence ID" value="SVB80969.1"/>
    <property type="molecule type" value="Genomic_DNA"/>
</dbReference>
<gene>
    <name evidence="1" type="ORF">METZ01_LOCUS233823</name>
</gene>
<organism evidence="1">
    <name type="scientific">marine metagenome</name>
    <dbReference type="NCBI Taxonomy" id="408172"/>
    <lineage>
        <taxon>unclassified sequences</taxon>
        <taxon>metagenomes</taxon>
        <taxon>ecological metagenomes</taxon>
    </lineage>
</organism>
<sequence>VAFTSARTVKATPFWQEPEAGWSLVMNIPQTYPAQTLAGTMVSGYVALDLAKSVYPDDVLPTFEAAGYEIDIDMELA</sequence>
<accession>A0A382H190</accession>
<evidence type="ECO:0000313" key="1">
    <source>
        <dbReference type="EMBL" id="SVB80969.1"/>
    </source>
</evidence>
<feature type="non-terminal residue" evidence="1">
    <location>
        <position position="1"/>
    </location>
</feature>
<protein>
    <submittedName>
        <fullName evidence="1">Uncharacterized protein</fullName>
    </submittedName>
</protein>
<name>A0A382H190_9ZZZZ</name>